<dbReference type="Proteomes" id="UP000199689">
    <property type="component" value="Unassembled WGS sequence"/>
</dbReference>
<evidence type="ECO:0000313" key="2">
    <source>
        <dbReference type="Proteomes" id="UP000199689"/>
    </source>
</evidence>
<name>A0A1G5WB22_9FIRM</name>
<dbReference type="STRING" id="209880.SAMN02910343_01239"/>
<dbReference type="EMBL" id="FMXA01000016">
    <property type="protein sequence ID" value="SDA54946.1"/>
    <property type="molecule type" value="Genomic_DNA"/>
</dbReference>
<organism evidence="1 2">
    <name type="scientific">Allisonella histaminiformans</name>
    <dbReference type="NCBI Taxonomy" id="209880"/>
    <lineage>
        <taxon>Bacteria</taxon>
        <taxon>Bacillati</taxon>
        <taxon>Bacillota</taxon>
        <taxon>Negativicutes</taxon>
        <taxon>Veillonellales</taxon>
        <taxon>Veillonellaceae</taxon>
        <taxon>Allisonella</taxon>
    </lineage>
</organism>
<dbReference type="AlphaFoldDB" id="A0A1G5WB22"/>
<keyword evidence="2" id="KW-1185">Reference proteome</keyword>
<accession>A0A1G5WB22</accession>
<gene>
    <name evidence="1" type="ORF">SAMN02910343_01239</name>
</gene>
<reference evidence="1 2" key="1">
    <citation type="submission" date="2016-10" db="EMBL/GenBank/DDBJ databases">
        <authorList>
            <person name="de Groot N.N."/>
        </authorList>
    </citation>
    <scope>NUCLEOTIDE SEQUENCE [LARGE SCALE GENOMIC DNA]</scope>
    <source>
        <strain evidence="1 2">DSM 15230</strain>
    </source>
</reference>
<proteinExistence type="predicted"/>
<sequence>MYGCQSERESKGFSVCRLKSEREHAMFPFCGRQATVLYFFSGDG</sequence>
<evidence type="ECO:0000313" key="1">
    <source>
        <dbReference type="EMBL" id="SDA54946.1"/>
    </source>
</evidence>
<protein>
    <submittedName>
        <fullName evidence="1">Uncharacterized protein</fullName>
    </submittedName>
</protein>